<protein>
    <submittedName>
        <fullName evidence="2">Uncharacterized protein</fullName>
    </submittedName>
</protein>
<evidence type="ECO:0000313" key="2">
    <source>
        <dbReference type="WBParaSite" id="nRc.2.0.1.t46479-RA"/>
    </source>
</evidence>
<name>A0A915L635_ROMCU</name>
<organism evidence="1 2">
    <name type="scientific">Romanomermis culicivorax</name>
    <name type="common">Nematode worm</name>
    <dbReference type="NCBI Taxonomy" id="13658"/>
    <lineage>
        <taxon>Eukaryota</taxon>
        <taxon>Metazoa</taxon>
        <taxon>Ecdysozoa</taxon>
        <taxon>Nematoda</taxon>
        <taxon>Enoplea</taxon>
        <taxon>Dorylaimia</taxon>
        <taxon>Mermithida</taxon>
        <taxon>Mermithoidea</taxon>
        <taxon>Mermithidae</taxon>
        <taxon>Romanomermis</taxon>
    </lineage>
</organism>
<reference evidence="2" key="1">
    <citation type="submission" date="2022-11" db="UniProtKB">
        <authorList>
            <consortium name="WormBaseParasite"/>
        </authorList>
    </citation>
    <scope>IDENTIFICATION</scope>
</reference>
<evidence type="ECO:0000313" key="1">
    <source>
        <dbReference type="Proteomes" id="UP000887565"/>
    </source>
</evidence>
<keyword evidence="1" id="KW-1185">Reference proteome</keyword>
<dbReference type="WBParaSite" id="nRc.2.0.1.t46479-RA">
    <property type="protein sequence ID" value="nRc.2.0.1.t46479-RA"/>
    <property type="gene ID" value="nRc.2.0.1.g46479"/>
</dbReference>
<sequence>MTDQDSCGDGHGSGRIGWVALSTLYVVKVVWCIMANDLNNAHVIGDPFNSNTYVCFREFVLVEGIKLEVN</sequence>
<proteinExistence type="predicted"/>
<dbReference type="Proteomes" id="UP000887565">
    <property type="component" value="Unplaced"/>
</dbReference>
<dbReference type="AlphaFoldDB" id="A0A915L635"/>
<accession>A0A915L635</accession>